<accession>A0A6A7AXC2</accession>
<sequence length="713" mass="78919">MVANASVPARGRAAGNSVYLRKFKYGMASKKAGLQLLTPYRNAILDTELSYTRFTHRPAVTVRQPLKSRDFWIILIRIVAIGIVLAGVSVGALQRYFSLATSKIVGADVDADLKLAFLGFFNKSLDVLLVSSLEYTASFVLTVWMARAGPQTQTQGAMFSDFGLKDELTKPWMTIVSFATRWKRSKWSWKSLLRCLFCLCISVSVMLQGLAINTIAVPKKRWYPNWGNGWPHLRGHDKEIMTVKYPKAYLQGIDWRNLLGVGQSNVEIDGYPPWDWALGLSASLSFMGLTHIRSTLARPEKSWQHVYRTTLDGDAWTRWTAVQTDFNDANRAVETISADNSQITGIFNWLRDTNHQPTASSVGWTGNLTILVPALNTLCVSTKALESELPFNVTVPDGDMSGYPSFSVDLAPVHSMNFSGARCTSTFRQALYSVSFWIVDMQSADLSFNDYGREWNKTISYEPTIANDYTILSALASQMRDSIASMAGLVPSTKLLPQFLLISRTLQKADPIVASDVAGLSIIMGVLLQNMLSMSNKQWQPLPTSLPTDPEARITSFPVQWQLYGSGPRLPWEWITVLVLLIVLISFCVGMYLILRYWMSPAPWTELDGMMMLAQKSPLLDDIREENEAQKKIYWVERDGSNEVVLKSKHFTKGRQNASATAMPTPSPVATPTSSIAATTTPSIATTSAPLPAAAPTTTPTAAPTSVNTSTIV</sequence>
<keyword evidence="2" id="KW-0812">Transmembrane</keyword>
<feature type="transmembrane region" description="Helical" evidence="2">
    <location>
        <begin position="574"/>
        <end position="595"/>
    </location>
</feature>
<dbReference type="AlphaFoldDB" id="A0A6A7AXC2"/>
<keyword evidence="4" id="KW-1185">Reference proteome</keyword>
<evidence type="ECO:0000256" key="2">
    <source>
        <dbReference type="SAM" id="Phobius"/>
    </source>
</evidence>
<dbReference type="Proteomes" id="UP000799423">
    <property type="component" value="Unassembled WGS sequence"/>
</dbReference>
<keyword evidence="2" id="KW-1133">Transmembrane helix</keyword>
<feature type="transmembrane region" description="Helical" evidence="2">
    <location>
        <begin position="71"/>
        <end position="93"/>
    </location>
</feature>
<feature type="compositionally biased region" description="Low complexity" evidence="1">
    <location>
        <begin position="658"/>
        <end position="713"/>
    </location>
</feature>
<organism evidence="3 4">
    <name type="scientific">Plenodomus tracheiphilus IPT5</name>
    <dbReference type="NCBI Taxonomy" id="1408161"/>
    <lineage>
        <taxon>Eukaryota</taxon>
        <taxon>Fungi</taxon>
        <taxon>Dikarya</taxon>
        <taxon>Ascomycota</taxon>
        <taxon>Pezizomycotina</taxon>
        <taxon>Dothideomycetes</taxon>
        <taxon>Pleosporomycetidae</taxon>
        <taxon>Pleosporales</taxon>
        <taxon>Pleosporineae</taxon>
        <taxon>Leptosphaeriaceae</taxon>
        <taxon>Plenodomus</taxon>
    </lineage>
</organism>
<reference evidence="3" key="1">
    <citation type="submission" date="2020-01" db="EMBL/GenBank/DDBJ databases">
        <authorList>
            <consortium name="DOE Joint Genome Institute"/>
            <person name="Haridas S."/>
            <person name="Albert R."/>
            <person name="Binder M."/>
            <person name="Bloem J."/>
            <person name="Labutti K."/>
            <person name="Salamov A."/>
            <person name="Andreopoulos B."/>
            <person name="Baker S.E."/>
            <person name="Barry K."/>
            <person name="Bills G."/>
            <person name="Bluhm B.H."/>
            <person name="Cannon C."/>
            <person name="Castanera R."/>
            <person name="Culley D.E."/>
            <person name="Daum C."/>
            <person name="Ezra D."/>
            <person name="Gonzalez J.B."/>
            <person name="Henrissat B."/>
            <person name="Kuo A."/>
            <person name="Liang C."/>
            <person name="Lipzen A."/>
            <person name="Lutzoni F."/>
            <person name="Magnuson J."/>
            <person name="Mondo S."/>
            <person name="Nolan M."/>
            <person name="Ohm R."/>
            <person name="Pangilinan J."/>
            <person name="Park H.-J."/>
            <person name="Ramirez L."/>
            <person name="Alfaro M."/>
            <person name="Sun H."/>
            <person name="Tritt A."/>
            <person name="Yoshinaga Y."/>
            <person name="Zwiers L.-H."/>
            <person name="Turgeon B.G."/>
            <person name="Goodwin S.B."/>
            <person name="Spatafora J.W."/>
            <person name="Crous P.W."/>
            <person name="Grigoriev I.V."/>
        </authorList>
    </citation>
    <scope>NUCLEOTIDE SEQUENCE</scope>
    <source>
        <strain evidence="3">IPT5</strain>
    </source>
</reference>
<gene>
    <name evidence="3" type="ORF">T440DRAFT_538054</name>
</gene>
<evidence type="ECO:0000256" key="1">
    <source>
        <dbReference type="SAM" id="MobiDB-lite"/>
    </source>
</evidence>
<evidence type="ECO:0000313" key="3">
    <source>
        <dbReference type="EMBL" id="KAF2847742.1"/>
    </source>
</evidence>
<keyword evidence="2" id="KW-0472">Membrane</keyword>
<feature type="region of interest" description="Disordered" evidence="1">
    <location>
        <begin position="655"/>
        <end position="713"/>
    </location>
</feature>
<name>A0A6A7AXC2_9PLEO</name>
<evidence type="ECO:0000313" key="4">
    <source>
        <dbReference type="Proteomes" id="UP000799423"/>
    </source>
</evidence>
<protein>
    <submittedName>
        <fullName evidence="3">Uncharacterized protein</fullName>
    </submittedName>
</protein>
<feature type="transmembrane region" description="Helical" evidence="2">
    <location>
        <begin position="191"/>
        <end position="216"/>
    </location>
</feature>
<proteinExistence type="predicted"/>
<dbReference type="EMBL" id="MU006323">
    <property type="protein sequence ID" value="KAF2847742.1"/>
    <property type="molecule type" value="Genomic_DNA"/>
</dbReference>
<dbReference type="OrthoDB" id="3790651at2759"/>